<gene>
    <name evidence="8" type="ORF">C7Y72_17120</name>
</gene>
<dbReference type="GO" id="GO:0008360">
    <property type="term" value="P:regulation of cell shape"/>
    <property type="evidence" value="ECO:0007669"/>
    <property type="project" value="UniProtKB-UniRule"/>
</dbReference>
<dbReference type="Proteomes" id="UP000240739">
    <property type="component" value="Unassembled WGS sequence"/>
</dbReference>
<sequence length="349" mass="37671">MFPVRSRPVLVVSLALVLLLGVTGGVFAYDSSRKDTIAEGVSVGGVPLGGLTHAQARDRLEQDLLPRLKAPIIVNHDRSTWTLGAREARIATNLDVLVDDAVRRSRDGNILARTVRGLTGGEVRADLQPQVEYSKAAVVRLLDHVRRGIERPAKDAKLTFTAAGLSETEGQVGLEVRASELHRQIRAAIVSATAKRRFVAQTRKVQPKNTEASLAKKNPVVLIADRTTFKLRVYRNLKLEKTYGIAVGSEGHETPTGLYKIANKAINPAWTVPNSDWAGDLAGQVIPGGAPNNPLKSRWLGIYDGVGIHGTSDRGSIGSNASHGCLRMLVEDVEDLYPRVPVGAPIYIA</sequence>
<dbReference type="InterPro" id="IPR038063">
    <property type="entry name" value="Transpep_catalytic_dom"/>
</dbReference>
<comment type="pathway">
    <text evidence="1 6">Cell wall biogenesis; peptidoglycan biosynthesis.</text>
</comment>
<protein>
    <recommendedName>
        <fullName evidence="7">L,D-TPase catalytic domain-containing protein</fullName>
    </recommendedName>
</protein>
<dbReference type="Gene3D" id="2.40.440.10">
    <property type="entry name" value="L,D-transpeptidase catalytic domain-like"/>
    <property type="match status" value="1"/>
</dbReference>
<dbReference type="CDD" id="cd16913">
    <property type="entry name" value="YkuD_like"/>
    <property type="match status" value="1"/>
</dbReference>
<name>A0A2T4UD11_9ACTN</name>
<evidence type="ECO:0000256" key="3">
    <source>
        <dbReference type="ARBA" id="ARBA00022960"/>
    </source>
</evidence>
<dbReference type="UniPathway" id="UPA00219"/>
<feature type="domain" description="L,D-TPase catalytic" evidence="7">
    <location>
        <begin position="220"/>
        <end position="349"/>
    </location>
</feature>
<feature type="active site" description="Proton donor/acceptor" evidence="6">
    <location>
        <position position="309"/>
    </location>
</feature>
<evidence type="ECO:0000256" key="1">
    <source>
        <dbReference type="ARBA" id="ARBA00004752"/>
    </source>
</evidence>
<evidence type="ECO:0000313" key="9">
    <source>
        <dbReference type="Proteomes" id="UP000240739"/>
    </source>
</evidence>
<dbReference type="GO" id="GO:0018104">
    <property type="term" value="P:peptidoglycan-protein cross-linking"/>
    <property type="evidence" value="ECO:0007669"/>
    <property type="project" value="TreeGrafter"/>
</dbReference>
<evidence type="ECO:0000259" key="7">
    <source>
        <dbReference type="PROSITE" id="PS52029"/>
    </source>
</evidence>
<dbReference type="InterPro" id="IPR022029">
    <property type="entry name" value="YoaR-like_PG-bd"/>
</dbReference>
<evidence type="ECO:0000256" key="6">
    <source>
        <dbReference type="PROSITE-ProRule" id="PRU01373"/>
    </source>
</evidence>
<keyword evidence="3 6" id="KW-0133">Cell shape</keyword>
<reference evidence="8 9" key="1">
    <citation type="submission" date="2018-03" db="EMBL/GenBank/DDBJ databases">
        <title>Aquarubrobacter algicola gen. nov., sp. nov., a novel actinobacterium isolated from shallow eutrophic lake during the end of cyanobacterial harmful algal blooms.</title>
        <authorList>
            <person name="Chun S.J."/>
        </authorList>
    </citation>
    <scope>NUCLEOTIDE SEQUENCE [LARGE SCALE GENOMIC DNA]</scope>
    <source>
        <strain evidence="8 9">Seoho-28</strain>
    </source>
</reference>
<accession>A0A2T4UD11</accession>
<dbReference type="Pfam" id="PF12229">
    <property type="entry name" value="PG_binding_4"/>
    <property type="match status" value="1"/>
</dbReference>
<evidence type="ECO:0000256" key="4">
    <source>
        <dbReference type="ARBA" id="ARBA00022984"/>
    </source>
</evidence>
<dbReference type="InterPro" id="IPR005490">
    <property type="entry name" value="LD_TPept_cat_dom"/>
</dbReference>
<dbReference type="InterPro" id="IPR050979">
    <property type="entry name" value="LD-transpeptidase"/>
</dbReference>
<keyword evidence="5 6" id="KW-0961">Cell wall biogenesis/degradation</keyword>
<dbReference type="GO" id="GO:0071555">
    <property type="term" value="P:cell wall organization"/>
    <property type="evidence" value="ECO:0007669"/>
    <property type="project" value="UniProtKB-UniRule"/>
</dbReference>
<dbReference type="SUPFAM" id="SSF141523">
    <property type="entry name" value="L,D-transpeptidase catalytic domain-like"/>
    <property type="match status" value="1"/>
</dbReference>
<evidence type="ECO:0000256" key="5">
    <source>
        <dbReference type="ARBA" id="ARBA00023316"/>
    </source>
</evidence>
<dbReference type="EMBL" id="PYYB01000003">
    <property type="protein sequence ID" value="PTL55384.1"/>
    <property type="molecule type" value="Genomic_DNA"/>
</dbReference>
<dbReference type="GO" id="GO:0016740">
    <property type="term" value="F:transferase activity"/>
    <property type="evidence" value="ECO:0007669"/>
    <property type="project" value="UniProtKB-KW"/>
</dbReference>
<dbReference type="GO" id="GO:0071972">
    <property type="term" value="F:peptidoglycan L,D-transpeptidase activity"/>
    <property type="evidence" value="ECO:0007669"/>
    <property type="project" value="TreeGrafter"/>
</dbReference>
<keyword evidence="4 6" id="KW-0573">Peptidoglycan synthesis</keyword>
<evidence type="ECO:0000256" key="2">
    <source>
        <dbReference type="ARBA" id="ARBA00022679"/>
    </source>
</evidence>
<keyword evidence="2" id="KW-0808">Transferase</keyword>
<proteinExistence type="predicted"/>
<keyword evidence="9" id="KW-1185">Reference proteome</keyword>
<dbReference type="AlphaFoldDB" id="A0A2T4UD11"/>
<evidence type="ECO:0000313" key="8">
    <source>
        <dbReference type="EMBL" id="PTL55384.1"/>
    </source>
</evidence>
<dbReference type="Pfam" id="PF03734">
    <property type="entry name" value="YkuD"/>
    <property type="match status" value="1"/>
</dbReference>
<dbReference type="PROSITE" id="PS52029">
    <property type="entry name" value="LD_TPASE"/>
    <property type="match status" value="1"/>
</dbReference>
<comment type="caution">
    <text evidence="8">The sequence shown here is derived from an EMBL/GenBank/DDBJ whole genome shotgun (WGS) entry which is preliminary data.</text>
</comment>
<feature type="active site" description="Nucleophile" evidence="6">
    <location>
        <position position="325"/>
    </location>
</feature>
<dbReference type="GO" id="GO:0005576">
    <property type="term" value="C:extracellular region"/>
    <property type="evidence" value="ECO:0007669"/>
    <property type="project" value="TreeGrafter"/>
</dbReference>
<dbReference type="PANTHER" id="PTHR30582">
    <property type="entry name" value="L,D-TRANSPEPTIDASE"/>
    <property type="match status" value="1"/>
</dbReference>
<organism evidence="8 9">
    <name type="scientific">Paraconexibacter algicola</name>
    <dbReference type="NCBI Taxonomy" id="2133960"/>
    <lineage>
        <taxon>Bacteria</taxon>
        <taxon>Bacillati</taxon>
        <taxon>Actinomycetota</taxon>
        <taxon>Thermoleophilia</taxon>
        <taxon>Solirubrobacterales</taxon>
        <taxon>Paraconexibacteraceae</taxon>
        <taxon>Paraconexibacter</taxon>
    </lineage>
</organism>